<accession>A0ABQ9UHD7</accession>
<evidence type="ECO:0000256" key="4">
    <source>
        <dbReference type="ARBA" id="ARBA00023274"/>
    </source>
</evidence>
<organism evidence="8 9">
    <name type="scientific">Saguinus oedipus</name>
    <name type="common">Cotton-top tamarin</name>
    <name type="synonym">Oedipomidas oedipus</name>
    <dbReference type="NCBI Taxonomy" id="9490"/>
    <lineage>
        <taxon>Eukaryota</taxon>
        <taxon>Metazoa</taxon>
        <taxon>Chordata</taxon>
        <taxon>Craniata</taxon>
        <taxon>Vertebrata</taxon>
        <taxon>Euteleostomi</taxon>
        <taxon>Mammalia</taxon>
        <taxon>Eutheria</taxon>
        <taxon>Euarchontoglires</taxon>
        <taxon>Primates</taxon>
        <taxon>Haplorrhini</taxon>
        <taxon>Platyrrhini</taxon>
        <taxon>Cebidae</taxon>
        <taxon>Callitrichinae</taxon>
        <taxon>Saguinus</taxon>
    </lineage>
</organism>
<evidence type="ECO:0000256" key="7">
    <source>
        <dbReference type="ARBA" id="ARBA00035331"/>
    </source>
</evidence>
<dbReference type="EMBL" id="JASSZA010000012">
    <property type="protein sequence ID" value="KAK2096477.1"/>
    <property type="molecule type" value="Genomic_DNA"/>
</dbReference>
<comment type="similarity">
    <text evidence="1">Belongs to the eukaryotic ribosomal protein eL36 family.</text>
</comment>
<evidence type="ECO:0000256" key="2">
    <source>
        <dbReference type="ARBA" id="ARBA00011133"/>
    </source>
</evidence>
<dbReference type="InterPro" id="IPR038097">
    <property type="entry name" value="Ribosomal_eL36_sf"/>
</dbReference>
<evidence type="ECO:0000313" key="8">
    <source>
        <dbReference type="EMBL" id="KAK2096477.1"/>
    </source>
</evidence>
<keyword evidence="4" id="KW-0687">Ribonucleoprotein</keyword>
<evidence type="ECO:0000313" key="9">
    <source>
        <dbReference type="Proteomes" id="UP001266305"/>
    </source>
</evidence>
<keyword evidence="9" id="KW-1185">Reference proteome</keyword>
<reference evidence="8 9" key="1">
    <citation type="submission" date="2023-05" db="EMBL/GenBank/DDBJ databases">
        <title>B98-5 Cell Line De Novo Hybrid Assembly: An Optical Mapping Approach.</title>
        <authorList>
            <person name="Kananen K."/>
            <person name="Auerbach J.A."/>
            <person name="Kautto E."/>
            <person name="Blachly J.S."/>
        </authorList>
    </citation>
    <scope>NUCLEOTIDE SEQUENCE [LARGE SCALE GENOMIC DNA]</scope>
    <source>
        <strain evidence="8">B95-8</strain>
        <tissue evidence="8">Cell line</tissue>
    </source>
</reference>
<proteinExistence type="inferred from homology"/>
<dbReference type="Proteomes" id="UP001266305">
    <property type="component" value="Unassembled WGS sequence"/>
</dbReference>
<dbReference type="InterPro" id="IPR000509">
    <property type="entry name" value="Ribosomal_eL36"/>
</dbReference>
<gene>
    <name evidence="8" type="ORF">P7K49_025511</name>
</gene>
<dbReference type="Pfam" id="PF01158">
    <property type="entry name" value="Ribosomal_L36e"/>
    <property type="match status" value="1"/>
</dbReference>
<name>A0ABQ9UHD7_SAGOE</name>
<sequence length="61" mass="7329">MTLRYPMAMGLNKGHKERHAMELLKASKDKWALKFIKKRVETHIHAKRKWEERNILAAMKK</sequence>
<keyword evidence="3" id="KW-0689">Ribosomal protein</keyword>
<evidence type="ECO:0000256" key="3">
    <source>
        <dbReference type="ARBA" id="ARBA00022980"/>
    </source>
</evidence>
<evidence type="ECO:0000256" key="1">
    <source>
        <dbReference type="ARBA" id="ARBA00006509"/>
    </source>
</evidence>
<feature type="non-terminal residue" evidence="8">
    <location>
        <position position="61"/>
    </location>
</feature>
<dbReference type="Gene3D" id="1.10.10.1760">
    <property type="entry name" value="60S ribosomal protein L36"/>
    <property type="match status" value="1"/>
</dbReference>
<dbReference type="PANTHER" id="PTHR10114">
    <property type="entry name" value="60S RIBOSOMAL PROTEIN L36"/>
    <property type="match status" value="1"/>
</dbReference>
<evidence type="ECO:0000256" key="6">
    <source>
        <dbReference type="ARBA" id="ARBA00035226"/>
    </source>
</evidence>
<comment type="subunit">
    <text evidence="2">Component of the large ribosomal subunit.</text>
</comment>
<comment type="function">
    <text evidence="5">Component of the large ribosomal subunit. The ribosome is a large ribonucleoprotein complex responsible for the synthesis of proteins in the cell.</text>
</comment>
<evidence type="ECO:0000256" key="5">
    <source>
        <dbReference type="ARBA" id="ARBA00034092"/>
    </source>
</evidence>
<comment type="caution">
    <text evidence="8">The sequence shown here is derived from an EMBL/GenBank/DDBJ whole genome shotgun (WGS) entry which is preliminary data.</text>
</comment>
<protein>
    <recommendedName>
        <fullName evidence="6">Large ribosomal subunit protein eL36</fullName>
    </recommendedName>
    <alternativeName>
        <fullName evidence="7">60S ribosomal protein L36</fullName>
    </alternativeName>
</protein>